<feature type="domain" description="CobQ/CobB/MinD/ParA nucleotide binding" evidence="1">
    <location>
        <begin position="4"/>
        <end position="178"/>
    </location>
</feature>
<dbReference type="KEGG" id="tig:THII_1056"/>
<dbReference type="Gene3D" id="3.40.50.300">
    <property type="entry name" value="P-loop containing nucleotide triphosphate hydrolases"/>
    <property type="match status" value="1"/>
</dbReference>
<name>A0A090ACC3_9GAMM</name>
<dbReference type="InterPro" id="IPR027417">
    <property type="entry name" value="P-loop_NTPase"/>
</dbReference>
<evidence type="ECO:0000313" key="3">
    <source>
        <dbReference type="Proteomes" id="UP000031623"/>
    </source>
</evidence>
<dbReference type="PANTHER" id="PTHR13696">
    <property type="entry name" value="P-LOOP CONTAINING NUCLEOSIDE TRIPHOSPHATE HYDROLASE"/>
    <property type="match status" value="1"/>
</dbReference>
<dbReference type="Proteomes" id="UP000031623">
    <property type="component" value="Chromosome"/>
</dbReference>
<dbReference type="SUPFAM" id="SSF52540">
    <property type="entry name" value="P-loop containing nucleoside triphosphate hydrolases"/>
    <property type="match status" value="1"/>
</dbReference>
<evidence type="ECO:0000259" key="1">
    <source>
        <dbReference type="Pfam" id="PF01656"/>
    </source>
</evidence>
<sequence>MNVIACVHQKGGTGKTTLAISVALTLAQQNQRVLLLDTDYQATASDWGQQFGEIFNIVVRSQVQANIQLEQEIKRFQTRFNWCVIDAAPTLSDITVKILQISHELLIPIRPALPDIWAISRLASLIHQTHRAAGYIPKTKIVFNQYQGETLPPLHAALMQYHLPISPTLLPFDPCFAELFTGQPLSPSLRRLIQNLLTEGGSKQLFDE</sequence>
<dbReference type="HOGENOM" id="CLU_037612_5_3_6"/>
<keyword evidence="3" id="KW-1185">Reference proteome</keyword>
<gene>
    <name evidence="2" type="ORF">THII_1056</name>
</gene>
<dbReference type="EMBL" id="AP014633">
    <property type="protein sequence ID" value="BAP55353.1"/>
    <property type="molecule type" value="Genomic_DNA"/>
</dbReference>
<dbReference type="InterPro" id="IPR002586">
    <property type="entry name" value="CobQ/CobB/MinD/ParA_Nub-bd_dom"/>
</dbReference>
<dbReference type="Pfam" id="PF01656">
    <property type="entry name" value="CbiA"/>
    <property type="match status" value="1"/>
</dbReference>
<dbReference type="InterPro" id="IPR050678">
    <property type="entry name" value="DNA_Partitioning_ATPase"/>
</dbReference>
<dbReference type="CDD" id="cd02042">
    <property type="entry name" value="ParAB_family"/>
    <property type="match status" value="1"/>
</dbReference>
<protein>
    <submittedName>
        <fullName evidence="2">ATPase</fullName>
    </submittedName>
</protein>
<organism evidence="2 3">
    <name type="scientific">Thioploca ingrica</name>
    <dbReference type="NCBI Taxonomy" id="40754"/>
    <lineage>
        <taxon>Bacteria</taxon>
        <taxon>Pseudomonadati</taxon>
        <taxon>Pseudomonadota</taxon>
        <taxon>Gammaproteobacteria</taxon>
        <taxon>Thiotrichales</taxon>
        <taxon>Thiotrichaceae</taxon>
        <taxon>Thioploca</taxon>
    </lineage>
</organism>
<dbReference type="STRING" id="40754.THII_1056"/>
<dbReference type="PANTHER" id="PTHR13696:SF96">
    <property type="entry name" value="COBQ_COBB_MIND_PARA NUCLEOTIDE BINDING DOMAIN-CONTAINING PROTEIN"/>
    <property type="match status" value="1"/>
</dbReference>
<dbReference type="AlphaFoldDB" id="A0A090ACC3"/>
<accession>A0A090ACC3</accession>
<proteinExistence type="predicted"/>
<reference evidence="2" key="1">
    <citation type="journal article" date="2014" name="ISME J.">
        <title>Ecophysiology of Thioploca ingrica as revealed by the complete genome sequence supplemented with proteomic evidence.</title>
        <authorList>
            <person name="Kojima H."/>
            <person name="Ogura Y."/>
            <person name="Yamamoto N."/>
            <person name="Togashi T."/>
            <person name="Mori H."/>
            <person name="Watanabe T."/>
            <person name="Nemoto F."/>
            <person name="Kurokawa K."/>
            <person name="Hayashi T."/>
            <person name="Fukui M."/>
        </authorList>
    </citation>
    <scope>NUCLEOTIDE SEQUENCE [LARGE SCALE GENOMIC DNA]</scope>
</reference>
<evidence type="ECO:0000313" key="2">
    <source>
        <dbReference type="EMBL" id="BAP55353.1"/>
    </source>
</evidence>